<feature type="compositionally biased region" description="Basic and acidic residues" evidence="9">
    <location>
        <begin position="1605"/>
        <end position="1615"/>
    </location>
</feature>
<dbReference type="SMART" id="SM00487">
    <property type="entry name" value="DEXDc"/>
    <property type="match status" value="1"/>
</dbReference>
<keyword evidence="2" id="KW-0547">Nucleotide-binding</keyword>
<dbReference type="InterPro" id="IPR059033">
    <property type="entry name" value="C144_05_dom"/>
</dbReference>
<evidence type="ECO:0000256" key="4">
    <source>
        <dbReference type="ARBA" id="ARBA00022801"/>
    </source>
</evidence>
<dbReference type="Pfam" id="PF26021">
    <property type="entry name" value="Ferritin_C144_05"/>
    <property type="match status" value="1"/>
</dbReference>
<evidence type="ECO:0000256" key="9">
    <source>
        <dbReference type="SAM" id="MobiDB-lite"/>
    </source>
</evidence>
<evidence type="ECO:0000256" key="1">
    <source>
        <dbReference type="ARBA" id="ARBA00022723"/>
    </source>
</evidence>
<dbReference type="STRING" id="98765.A0A2R6NHA8"/>
<dbReference type="SMART" id="SM00184">
    <property type="entry name" value="RING"/>
    <property type="match status" value="1"/>
</dbReference>
<dbReference type="SUPFAM" id="SSF57850">
    <property type="entry name" value="RING/U-box"/>
    <property type="match status" value="1"/>
</dbReference>
<feature type="compositionally biased region" description="Basic and acidic residues" evidence="9">
    <location>
        <begin position="506"/>
        <end position="526"/>
    </location>
</feature>
<dbReference type="GO" id="GO:0005524">
    <property type="term" value="F:ATP binding"/>
    <property type="evidence" value="ECO:0007669"/>
    <property type="project" value="InterPro"/>
</dbReference>
<dbReference type="Proteomes" id="UP000186601">
    <property type="component" value="Unassembled WGS sequence"/>
</dbReference>
<protein>
    <recommendedName>
        <fullName evidence="10">RING-type domain-containing protein</fullName>
    </recommendedName>
</protein>
<keyword evidence="8" id="KW-0175">Coiled coil</keyword>
<dbReference type="Pfam" id="PF00176">
    <property type="entry name" value="SNF2-rel_dom"/>
    <property type="match status" value="1"/>
</dbReference>
<dbReference type="GO" id="GO:0008270">
    <property type="term" value="F:zinc ion binding"/>
    <property type="evidence" value="ECO:0007669"/>
    <property type="project" value="UniProtKB-KW"/>
</dbReference>
<dbReference type="CDD" id="cd18793">
    <property type="entry name" value="SF2_C_SNF"/>
    <property type="match status" value="1"/>
</dbReference>
<gene>
    <name evidence="11" type="ORF">PHLCEN_2v12491</name>
</gene>
<evidence type="ECO:0000256" key="5">
    <source>
        <dbReference type="ARBA" id="ARBA00022833"/>
    </source>
</evidence>
<dbReference type="Gene3D" id="3.40.50.300">
    <property type="entry name" value="P-loop containing nucleotide triphosphate hydrolases"/>
    <property type="match status" value="2"/>
</dbReference>
<dbReference type="InterPro" id="IPR027417">
    <property type="entry name" value="P-loop_NTPase"/>
</dbReference>
<dbReference type="InterPro" id="IPR001650">
    <property type="entry name" value="Helicase_C-like"/>
</dbReference>
<keyword evidence="1" id="KW-0479">Metal-binding</keyword>
<reference evidence="11 12" key="1">
    <citation type="submission" date="2018-02" db="EMBL/GenBank/DDBJ databases">
        <title>Genome sequence of the basidiomycete white-rot fungus Phlebia centrifuga.</title>
        <authorList>
            <person name="Granchi Z."/>
            <person name="Peng M."/>
            <person name="de Vries R.P."/>
            <person name="Hilden K."/>
            <person name="Makela M.R."/>
            <person name="Grigoriev I."/>
            <person name="Riley R."/>
        </authorList>
    </citation>
    <scope>NUCLEOTIDE SEQUENCE [LARGE SCALE GENOMIC DNA]</scope>
    <source>
        <strain evidence="11 12">FBCC195</strain>
    </source>
</reference>
<evidence type="ECO:0000259" key="10">
    <source>
        <dbReference type="PROSITE" id="PS50089"/>
    </source>
</evidence>
<dbReference type="GO" id="GO:0006974">
    <property type="term" value="P:DNA damage response"/>
    <property type="evidence" value="ECO:0007669"/>
    <property type="project" value="TreeGrafter"/>
</dbReference>
<keyword evidence="12" id="KW-1185">Reference proteome</keyword>
<dbReference type="GO" id="GO:0005634">
    <property type="term" value="C:nucleus"/>
    <property type="evidence" value="ECO:0007669"/>
    <property type="project" value="TreeGrafter"/>
</dbReference>
<evidence type="ECO:0000256" key="2">
    <source>
        <dbReference type="ARBA" id="ARBA00022741"/>
    </source>
</evidence>
<dbReference type="InterPro" id="IPR049730">
    <property type="entry name" value="SNF2/RAD54-like_C"/>
</dbReference>
<dbReference type="Gene3D" id="3.30.40.10">
    <property type="entry name" value="Zinc/RING finger domain, C3HC4 (zinc finger)"/>
    <property type="match status" value="1"/>
</dbReference>
<feature type="region of interest" description="Disordered" evidence="9">
    <location>
        <begin position="495"/>
        <end position="537"/>
    </location>
</feature>
<keyword evidence="4" id="KW-0378">Hydrolase</keyword>
<dbReference type="InterPro" id="IPR038718">
    <property type="entry name" value="SNF2-like_sf"/>
</dbReference>
<dbReference type="PROSITE" id="PS00518">
    <property type="entry name" value="ZF_RING_1"/>
    <property type="match status" value="1"/>
</dbReference>
<keyword evidence="6" id="KW-0067">ATP-binding</keyword>
<name>A0A2R6NHA8_9APHY</name>
<dbReference type="InterPro" id="IPR001841">
    <property type="entry name" value="Znf_RING"/>
</dbReference>
<proteinExistence type="predicted"/>
<dbReference type="Pfam" id="PF13639">
    <property type="entry name" value="zf-RING_2"/>
    <property type="match status" value="1"/>
</dbReference>
<dbReference type="Pfam" id="PF00271">
    <property type="entry name" value="Helicase_C"/>
    <property type="match status" value="1"/>
</dbReference>
<organism evidence="11 12">
    <name type="scientific">Hermanssonia centrifuga</name>
    <dbReference type="NCBI Taxonomy" id="98765"/>
    <lineage>
        <taxon>Eukaryota</taxon>
        <taxon>Fungi</taxon>
        <taxon>Dikarya</taxon>
        <taxon>Basidiomycota</taxon>
        <taxon>Agaricomycotina</taxon>
        <taxon>Agaricomycetes</taxon>
        <taxon>Polyporales</taxon>
        <taxon>Meruliaceae</taxon>
        <taxon>Hermanssonia</taxon>
    </lineage>
</organism>
<evidence type="ECO:0000313" key="12">
    <source>
        <dbReference type="Proteomes" id="UP000186601"/>
    </source>
</evidence>
<dbReference type="InterPro" id="IPR000330">
    <property type="entry name" value="SNF2_N"/>
</dbReference>
<feature type="region of interest" description="Disordered" evidence="9">
    <location>
        <begin position="49"/>
        <end position="68"/>
    </location>
</feature>
<dbReference type="GO" id="GO:0016787">
    <property type="term" value="F:hydrolase activity"/>
    <property type="evidence" value="ECO:0007669"/>
    <property type="project" value="UniProtKB-KW"/>
</dbReference>
<dbReference type="PANTHER" id="PTHR45865:SF1">
    <property type="entry name" value="E3 UBIQUITIN-PROTEIN LIGASE SHPRH"/>
    <property type="match status" value="1"/>
</dbReference>
<dbReference type="InterPro" id="IPR052583">
    <property type="entry name" value="ATP-helicase/E3_Ub-Ligase"/>
</dbReference>
<comment type="caution">
    <text evidence="11">The sequence shown here is derived from an EMBL/GenBank/DDBJ whole genome shotgun (WGS) entry which is preliminary data.</text>
</comment>
<keyword evidence="3 7" id="KW-0863">Zinc-finger</keyword>
<feature type="region of interest" description="Disordered" evidence="9">
    <location>
        <begin position="1603"/>
        <end position="1630"/>
    </location>
</feature>
<feature type="compositionally biased region" description="Acidic residues" evidence="9">
    <location>
        <begin position="527"/>
        <end position="537"/>
    </location>
</feature>
<dbReference type="PANTHER" id="PTHR45865">
    <property type="entry name" value="E3 UBIQUITIN-PROTEIN LIGASE SHPRH FAMILY MEMBER"/>
    <property type="match status" value="1"/>
</dbReference>
<feature type="domain" description="RING-type" evidence="10">
    <location>
        <begin position="1285"/>
        <end position="1325"/>
    </location>
</feature>
<feature type="coiled-coil region" evidence="8">
    <location>
        <begin position="1170"/>
        <end position="1204"/>
    </location>
</feature>
<evidence type="ECO:0000313" key="11">
    <source>
        <dbReference type="EMBL" id="PSR71638.1"/>
    </source>
</evidence>
<dbReference type="OrthoDB" id="5330228at2759"/>
<dbReference type="Gene3D" id="3.40.50.10810">
    <property type="entry name" value="Tandem AAA-ATPase domain"/>
    <property type="match status" value="2"/>
</dbReference>
<keyword evidence="5" id="KW-0862">Zinc</keyword>
<sequence>MRSSSTQHLECIRERGGGGLNVRHLLQLLQDNDGDASDIVEVEVRLGKKRSAPTASQGRRKRRKTTAGVAVKDTDDIVDDNSTVPVYHHSFEIRYTNNVSDLESNTEDDATAEEFGWLEEETLLKAWLRDRAGSLGEVDLGKVNLLEDNARLVVFSDKWQSPHALLTVPPVDAEFKTEDHDMKSRLVCDPLVAFSVLQGAGRAKMQARLRLSTCAPVEGDEDEFPFRLILDINVSLITPAIFEPTLHAARSKRSNSHIDEAQRRALSFVFISDVASVLDGAKVDISLLYPALHPAPGLESVELEKTYQPTDLRPMLLPFQRRSVAWMLSREDMHILSNGSVANTSAAPRDELPLFWQAVDSAIEGGSWYYNRVTGQLSADRPEDKDSHRLGGILAEEPGLGKTLECISLILLNPAVHREPTIKTWNIESRIFVKQIKTTLIVTPQSLAQQWADELALHAPTLKVLVYDGWSKVAVPISEKDLAIARHQKARLAEKAKARAARSSKAKSDGAGDSRSKRVRTAKAEQDDPDSEVDENDDLEEDGLMDWCQHVNSFDVCITTYNVLQQDLGVARPPPDRPRRTIATYINIERSRSPLVMCEWHRVIMDEVQMAGGGKTEEMVSLIPRVSSFAVSGTPARSQVADLIHVLNFLRIDSVVNSPRVWTRLLKPGYAREFVSLFQKYAIRTMKAAVQDELTIPKQTRFLVPIQLGKVERHVYDKDLENALLDLGFDARGVTVSENWELDTAALRSWLRKLRGICTHPQVGQLQNQADKSNKSGGLKTMAEVLDDMKEQNWRNFMDDRKLKVQALTVLAQLTQRMERNAARYKAALETLLQAEKEVVQVISDIEAIVAKHEAEGRLLKQEATALIGADVNNQKGKVRASDAFSSVDHESFDGDDDGLPRNSVGDRYRTKRNALQLRLRECQVTLHKVQFLKGDIYHILGESFGEQESAAYAAAEDLRRILLKTTEHAARRAMAQLHNDADASITEEELYIEVPFVDEGGKRSQDLIDEANEMIEELLNEQSGLLWKWRTRIIALLTQPLTSGESDADGQEYTRSLDTQGEAEAYLQAYAALLADKREAMTSERTLLATLDVKEKKTRKTKAARKAEEAALYHEDEVMAVLDVDAQPEHQILHKELQEERKAILEEFDSSRAVRSVMVDLSNVAARIVRKEDQEKIKAQDAAKKLRELIAQQGQLMDKLQADLSRFRKAFNERISYFRQLQEISDTVSDAQWEGTMDKAMADTNLQIANLDVKINTGRARQRFLEHLAKSQEEGTMDEDEEGCILCKCEFTRGYITQCGHVFCEGCMKAWLQRHDGRACPVCRVGINPRELQRFVVESKEEQSALQPVRSIRPISKESAPKSRRQIEYNVIDPDVFESIQTMESHGSYGSKIQTLIRHLLYVQVIDPGAQSIVFSAWADSLKIIDHALKSNGITCLRIDQAKGKQNAAKRFRTNPGIQVLLLHGERENAGLNVTCASRVFLVESVVHHAFEIQAIARIDRMGQSRPTEVFCYYAEDTVERNILDLAARQGLSLYTKENSAGTLTSGPITAPTKRAVDAPAKKAQKGDFVYKTDDMLAIFFPHLFEDIAYLLPQEEPVASIDQVARDSSQEPRRSARFVNAEAGPSRLN</sequence>
<dbReference type="InterPro" id="IPR017907">
    <property type="entry name" value="Znf_RING_CS"/>
</dbReference>
<evidence type="ECO:0000256" key="7">
    <source>
        <dbReference type="PROSITE-ProRule" id="PRU00175"/>
    </source>
</evidence>
<dbReference type="GO" id="GO:0061630">
    <property type="term" value="F:ubiquitin protein ligase activity"/>
    <property type="evidence" value="ECO:0007669"/>
    <property type="project" value="TreeGrafter"/>
</dbReference>
<dbReference type="PROSITE" id="PS50089">
    <property type="entry name" value="ZF_RING_2"/>
    <property type="match status" value="1"/>
</dbReference>
<evidence type="ECO:0000256" key="3">
    <source>
        <dbReference type="ARBA" id="ARBA00022771"/>
    </source>
</evidence>
<dbReference type="SUPFAM" id="SSF52540">
    <property type="entry name" value="P-loop containing nucleoside triphosphate hydrolases"/>
    <property type="match status" value="2"/>
</dbReference>
<accession>A0A2R6NHA8</accession>
<dbReference type="GO" id="GO:0000209">
    <property type="term" value="P:protein polyubiquitination"/>
    <property type="evidence" value="ECO:0007669"/>
    <property type="project" value="TreeGrafter"/>
</dbReference>
<dbReference type="InterPro" id="IPR013083">
    <property type="entry name" value="Znf_RING/FYVE/PHD"/>
</dbReference>
<evidence type="ECO:0000256" key="8">
    <source>
        <dbReference type="SAM" id="Coils"/>
    </source>
</evidence>
<dbReference type="EMBL" id="MLYV02001259">
    <property type="protein sequence ID" value="PSR71638.1"/>
    <property type="molecule type" value="Genomic_DNA"/>
</dbReference>
<dbReference type="InterPro" id="IPR014001">
    <property type="entry name" value="Helicase_ATP-bd"/>
</dbReference>
<evidence type="ECO:0000256" key="6">
    <source>
        <dbReference type="ARBA" id="ARBA00022840"/>
    </source>
</evidence>
<feature type="coiled-coil region" evidence="8">
    <location>
        <begin position="811"/>
        <end position="838"/>
    </location>
</feature>